<protein>
    <submittedName>
        <fullName evidence="4">Uncharacterized protein</fullName>
    </submittedName>
</protein>
<evidence type="ECO:0000313" key="4">
    <source>
        <dbReference type="EMBL" id="KAK6782056.1"/>
    </source>
</evidence>
<dbReference type="GO" id="GO:0006979">
    <property type="term" value="P:response to oxidative stress"/>
    <property type="evidence" value="ECO:0007669"/>
    <property type="project" value="InterPro"/>
</dbReference>
<dbReference type="Proteomes" id="UP001371456">
    <property type="component" value="Unassembled WGS sequence"/>
</dbReference>
<dbReference type="PANTHER" id="PTHR11592">
    <property type="entry name" value="GLUTATHIONE PEROXIDASE"/>
    <property type="match status" value="1"/>
</dbReference>
<reference evidence="4 5" key="1">
    <citation type="submission" date="2024-02" db="EMBL/GenBank/DDBJ databases">
        <title>de novo genome assembly of Solanum bulbocastanum strain 11H21.</title>
        <authorList>
            <person name="Hosaka A.J."/>
        </authorList>
    </citation>
    <scope>NUCLEOTIDE SEQUENCE [LARGE SCALE GENOMIC DNA]</scope>
    <source>
        <tissue evidence="4">Young leaves</tissue>
    </source>
</reference>
<dbReference type="Gene3D" id="3.40.30.10">
    <property type="entry name" value="Glutaredoxin"/>
    <property type="match status" value="1"/>
</dbReference>
<keyword evidence="3" id="KW-0560">Oxidoreductase</keyword>
<keyword evidence="2" id="KW-0575">Peroxidase</keyword>
<dbReference type="InterPro" id="IPR036249">
    <property type="entry name" value="Thioredoxin-like_sf"/>
</dbReference>
<dbReference type="PROSITE" id="PS51355">
    <property type="entry name" value="GLUTATHIONE_PEROXID_3"/>
    <property type="match status" value="1"/>
</dbReference>
<accession>A0AAN8TB00</accession>
<evidence type="ECO:0000256" key="2">
    <source>
        <dbReference type="ARBA" id="ARBA00022559"/>
    </source>
</evidence>
<comment type="caution">
    <text evidence="4">The sequence shown here is derived from an EMBL/GenBank/DDBJ whole genome shotgun (WGS) entry which is preliminary data.</text>
</comment>
<comment type="similarity">
    <text evidence="1">Belongs to the glutathione peroxidase family.</text>
</comment>
<dbReference type="AlphaFoldDB" id="A0AAN8TB00"/>
<dbReference type="InterPro" id="IPR000889">
    <property type="entry name" value="Glutathione_peroxidase"/>
</dbReference>
<dbReference type="PANTHER" id="PTHR11592:SF78">
    <property type="entry name" value="GLUTATHIONE PEROXIDASE"/>
    <property type="match status" value="1"/>
</dbReference>
<dbReference type="EMBL" id="JBANQN010000008">
    <property type="protein sequence ID" value="KAK6782056.1"/>
    <property type="molecule type" value="Genomic_DNA"/>
</dbReference>
<dbReference type="GO" id="GO:0004601">
    <property type="term" value="F:peroxidase activity"/>
    <property type="evidence" value="ECO:0007669"/>
    <property type="project" value="UniProtKB-KW"/>
</dbReference>
<dbReference type="GO" id="GO:0005829">
    <property type="term" value="C:cytosol"/>
    <property type="evidence" value="ECO:0007669"/>
    <property type="project" value="TreeGrafter"/>
</dbReference>
<keyword evidence="5" id="KW-1185">Reference proteome</keyword>
<evidence type="ECO:0000256" key="1">
    <source>
        <dbReference type="ARBA" id="ARBA00006926"/>
    </source>
</evidence>
<dbReference type="SUPFAM" id="SSF52833">
    <property type="entry name" value="Thioredoxin-like"/>
    <property type="match status" value="1"/>
</dbReference>
<organism evidence="4 5">
    <name type="scientific">Solanum bulbocastanum</name>
    <name type="common">Wild potato</name>
    <dbReference type="NCBI Taxonomy" id="147425"/>
    <lineage>
        <taxon>Eukaryota</taxon>
        <taxon>Viridiplantae</taxon>
        <taxon>Streptophyta</taxon>
        <taxon>Embryophyta</taxon>
        <taxon>Tracheophyta</taxon>
        <taxon>Spermatophyta</taxon>
        <taxon>Magnoliopsida</taxon>
        <taxon>eudicotyledons</taxon>
        <taxon>Gunneridae</taxon>
        <taxon>Pentapetalae</taxon>
        <taxon>asterids</taxon>
        <taxon>lamiids</taxon>
        <taxon>Solanales</taxon>
        <taxon>Solanaceae</taxon>
        <taxon>Solanoideae</taxon>
        <taxon>Solaneae</taxon>
        <taxon>Solanum</taxon>
    </lineage>
</organism>
<dbReference type="Pfam" id="PF00255">
    <property type="entry name" value="GSHPx"/>
    <property type="match status" value="1"/>
</dbReference>
<evidence type="ECO:0000313" key="5">
    <source>
        <dbReference type="Proteomes" id="UP001371456"/>
    </source>
</evidence>
<evidence type="ECO:0000256" key="3">
    <source>
        <dbReference type="ARBA" id="ARBA00023002"/>
    </source>
</evidence>
<proteinExistence type="inferred from homology"/>
<sequence>MEEMRHLAETIDSIFLETGGSIRIPRDYNGGENDKVQKLLEKLGINEFKDGLADSNYKELNILYEKYKDQGFEILAFPYNQFLWQEPGTNEEIQQTVCTKFKDEFPVFEKVTTIVCSPEAYNLNHFPDHR</sequence>
<name>A0AAN8TB00_SOLBU</name>
<gene>
    <name evidence="4" type="ORF">RDI58_019852</name>
</gene>